<dbReference type="Pfam" id="PF19268">
    <property type="entry name" value="CIS_TMP"/>
    <property type="match status" value="1"/>
</dbReference>
<proteinExistence type="predicted"/>
<reference evidence="1" key="1">
    <citation type="submission" date="2018-06" db="EMBL/GenBank/DDBJ databases">
        <authorList>
            <person name="Zhirakovskaya E."/>
        </authorList>
    </citation>
    <scope>NUCLEOTIDE SEQUENCE</scope>
</reference>
<gene>
    <name evidence="1" type="ORF">MNBD_GAMMA17-2215</name>
</gene>
<evidence type="ECO:0000313" key="1">
    <source>
        <dbReference type="EMBL" id="VAW84507.1"/>
    </source>
</evidence>
<name>A0A3B0ZAJ7_9ZZZZ</name>
<dbReference type="AlphaFoldDB" id="A0A3B0ZAJ7"/>
<feature type="non-terminal residue" evidence="1">
    <location>
        <position position="1027"/>
    </location>
</feature>
<protein>
    <submittedName>
        <fullName evidence="1">Uncharacterized protein</fullName>
    </submittedName>
</protein>
<dbReference type="InterPro" id="IPR045538">
    <property type="entry name" value="CIS_TMP"/>
</dbReference>
<accession>A0A3B0ZAJ7</accession>
<organism evidence="1">
    <name type="scientific">hydrothermal vent metagenome</name>
    <dbReference type="NCBI Taxonomy" id="652676"/>
    <lineage>
        <taxon>unclassified sequences</taxon>
        <taxon>metagenomes</taxon>
        <taxon>ecological metagenomes</taxon>
    </lineage>
</organism>
<sequence>MLKNNLHAIEEVVFDISFSAEEQAFSEQAGLGDFVSKSLLGEVENVFDEYANEHEILRIDRLEIDLGVLSYQDYPNEMVERLGVQLRDRLRKLLADYRNDIRVGASGGVGSVTKREVTLETFEYFMRHGAFPWHYRAISFEETRKIFSHLIRTQTDAVIRLLYQVGSAADVSIRLVAILPFDDVMTLVKCCLHKRFSTLSLLIAIMVDAHLDHGWLLSARHKGRDASFQNLWRVLLEVLLLPATRESAVNMLSIALIKKVVQHENISTAAFRLYLADKIDHLSGQLVEHDQLREILLSLEEQNELADQNVPTVSKILLLLAQCNREELQKWWHKMRANHDDVELTAALKNLFLYTSGRQRLIETCSETMLYDWCEYLAPAQIDYLKLCGAVFVETTVTMGLTKPQATDDFWSQTLLYYGSDETAGFSQKDFLSHLCRGKEHAFRLNMLNTLETSIQRQTDSYDFCAMIKGLAAPQRLDIAAVTDSPMVVEGVHLAQWISGCDVRGLNIINSQWDEILQRHAALLKRLVVIHAPRYLVRRALVNGLTFEQLKDLIGLIDPAAMAFVDDVVRLICRALVASNLVDVSKLPLQGRMLRLNDEHTLWAFTFDFVLVERGSRFNKKAYCSALLREMSAHNNCSYRALLDVMQQWFSRLSAENNYVRDVLSILHDLCENFDIEPLSVSVEEITQTSAAPVKGGLDRAFLLKVLSQEPPLTDAAAVYLQTMLSGFIKNPGIQDSAYLSGLLDDEVKVRRLISYVSTAQFKHLLSVSGGERHRSLEQLKGLIGLIDPAAAAFADDVVRLICRALVASNLVDVSKLPLPGHMRRLNDEHTLWGFTFDFVLVERGSHFNKKAYCSALLREMSAHNNCSYRALLDVMQQWFSRLSAENSYARDVLSILDELCENFNIEPMSISTKTITQTNSPLVKGGLDRTFLLKVLSQDPPLTDAAAVYLQTMISGFIKNAGVQDSAYLSGLLGEEVKVCRLISYLSTAQFKHLLSVSGGERYRSLYPHAELLFNGITDDMDSDAS</sequence>
<dbReference type="EMBL" id="UOFQ01000003">
    <property type="protein sequence ID" value="VAW84507.1"/>
    <property type="molecule type" value="Genomic_DNA"/>
</dbReference>